<evidence type="ECO:0000256" key="1">
    <source>
        <dbReference type="ARBA" id="ARBA00006068"/>
    </source>
</evidence>
<name>A0A941DU53_9BACI</name>
<dbReference type="GO" id="GO:0071555">
    <property type="term" value="P:cell wall organization"/>
    <property type="evidence" value="ECO:0007669"/>
    <property type="project" value="UniProtKB-KW"/>
</dbReference>
<evidence type="ECO:0000256" key="6">
    <source>
        <dbReference type="SAM" id="Phobius"/>
    </source>
</evidence>
<keyword evidence="2 6" id="KW-0812">Transmembrane</keyword>
<dbReference type="Proteomes" id="UP000675284">
    <property type="component" value="Unassembled WGS sequence"/>
</dbReference>
<dbReference type="AlphaFoldDB" id="A0A941DU53"/>
<feature type="compositionally biased region" description="Acidic residues" evidence="5">
    <location>
        <begin position="345"/>
        <end position="354"/>
    </location>
</feature>
<evidence type="ECO:0000256" key="3">
    <source>
        <dbReference type="ARBA" id="ARBA00022968"/>
    </source>
</evidence>
<dbReference type="PANTHER" id="PTHR33392:SF3">
    <property type="entry name" value="POLYISOPRENYL-TEICHOIC ACID--PEPTIDOGLYCAN TEICHOIC ACID TRANSFERASE TAGT"/>
    <property type="match status" value="1"/>
</dbReference>
<dbReference type="RefSeq" id="WP_026680027.1">
    <property type="nucleotide sequence ID" value="NZ_BAAACY010000076.1"/>
</dbReference>
<comment type="caution">
    <text evidence="8">The sequence shown here is derived from an EMBL/GenBank/DDBJ whole genome shotgun (WGS) entry which is preliminary data.</text>
</comment>
<organism evidence="8 9">
    <name type="scientific">Virgibacillus salarius</name>
    <dbReference type="NCBI Taxonomy" id="447199"/>
    <lineage>
        <taxon>Bacteria</taxon>
        <taxon>Bacillati</taxon>
        <taxon>Bacillota</taxon>
        <taxon>Bacilli</taxon>
        <taxon>Bacillales</taxon>
        <taxon>Bacillaceae</taxon>
        <taxon>Virgibacillus</taxon>
    </lineage>
</organism>
<comment type="similarity">
    <text evidence="1">Belongs to the LytR/CpsA/Psr (LCP) family.</text>
</comment>
<protein>
    <submittedName>
        <fullName evidence="8">LCP family protein</fullName>
    </submittedName>
</protein>
<reference evidence="8" key="1">
    <citation type="submission" date="2021-04" db="EMBL/GenBank/DDBJ databases">
        <title>Isolation and polyphasic classification of algal microorganism.</title>
        <authorList>
            <person name="Wang S."/>
        </authorList>
    </citation>
    <scope>NUCLEOTIDE SEQUENCE</scope>
    <source>
        <strain evidence="8">720a</strain>
    </source>
</reference>
<dbReference type="InterPro" id="IPR050922">
    <property type="entry name" value="LytR/CpsA/Psr_CW_biosynth"/>
</dbReference>
<keyword evidence="3" id="KW-0735">Signal-anchor</keyword>
<evidence type="ECO:0000256" key="2">
    <source>
        <dbReference type="ARBA" id="ARBA00022692"/>
    </source>
</evidence>
<feature type="compositionally biased region" description="Polar residues" evidence="5">
    <location>
        <begin position="332"/>
        <end position="341"/>
    </location>
</feature>
<feature type="domain" description="Cell envelope-related transcriptional attenuator" evidence="7">
    <location>
        <begin position="103"/>
        <end position="250"/>
    </location>
</feature>
<evidence type="ECO:0000259" key="7">
    <source>
        <dbReference type="Pfam" id="PF03816"/>
    </source>
</evidence>
<keyword evidence="9" id="KW-1185">Reference proteome</keyword>
<dbReference type="Pfam" id="PF03816">
    <property type="entry name" value="LytR_cpsA_psr"/>
    <property type="match status" value="1"/>
</dbReference>
<dbReference type="InterPro" id="IPR004474">
    <property type="entry name" value="LytR_CpsA_psr"/>
</dbReference>
<accession>A0A941DU53</accession>
<dbReference type="EMBL" id="JAGSOT010000015">
    <property type="protein sequence ID" value="MBR7795786.1"/>
    <property type="molecule type" value="Genomic_DNA"/>
</dbReference>
<evidence type="ECO:0000313" key="8">
    <source>
        <dbReference type="EMBL" id="MBR7795786.1"/>
    </source>
</evidence>
<evidence type="ECO:0000313" key="9">
    <source>
        <dbReference type="Proteomes" id="UP000675284"/>
    </source>
</evidence>
<feature type="transmembrane region" description="Helical" evidence="6">
    <location>
        <begin position="25"/>
        <end position="45"/>
    </location>
</feature>
<evidence type="ECO:0000256" key="4">
    <source>
        <dbReference type="ARBA" id="ARBA00022989"/>
    </source>
</evidence>
<evidence type="ECO:0000256" key="5">
    <source>
        <dbReference type="SAM" id="MobiDB-lite"/>
    </source>
</evidence>
<keyword evidence="6" id="KW-0472">Membrane</keyword>
<dbReference type="Gene3D" id="3.40.630.190">
    <property type="entry name" value="LCP protein"/>
    <property type="match status" value="1"/>
</dbReference>
<sequence>MSNENNNFSRITKRKKKKKKNRKKLLLYLLIPLTILFITVLSYGFHIYTTAQNAANDSYEKVGRENETSKLRNESVDPVEDNVSVLIIGVDDSENRGYNEKSRSDTLILATFNKSSKSVKLLSIPRDSYVNVPDHGYTKINHAHYFGGPKKSIETVEDFLNVPVDYYVRLNFEAFIEVVDSLGGIQYDVPFEIVEMDSQDNKNAIHLTPGYQKLNGEEALALARTRKYDSDIERGKRQQEIIKTIVKQAASASSILKLDDLITAVGNNMKTSLSFNEMKSFVSYGMNTNLSLSSVSLDGTGGKMNDGLWYYQVDEQSRNDIEHELREHLDLSTSNVNNSEFSADANEENDSTTK</sequence>
<dbReference type="NCBIfam" id="TIGR00350">
    <property type="entry name" value="lytR_cpsA_psr"/>
    <property type="match status" value="1"/>
</dbReference>
<dbReference type="PANTHER" id="PTHR33392">
    <property type="entry name" value="POLYISOPRENYL-TEICHOIC ACID--PEPTIDOGLYCAN TEICHOIC ACID TRANSFERASE TAGU"/>
    <property type="match status" value="1"/>
</dbReference>
<gene>
    <name evidence="8" type="ORF">KCX74_06985</name>
</gene>
<proteinExistence type="inferred from homology"/>
<feature type="region of interest" description="Disordered" evidence="5">
    <location>
        <begin position="332"/>
        <end position="354"/>
    </location>
</feature>
<keyword evidence="4 6" id="KW-1133">Transmembrane helix</keyword>